<protein>
    <submittedName>
        <fullName evidence="1">Uncharacterized protein</fullName>
    </submittedName>
</protein>
<accession>A0ABR3LC43</accession>
<dbReference type="Proteomes" id="UP001558613">
    <property type="component" value="Unassembled WGS sequence"/>
</dbReference>
<gene>
    <name evidence="1" type="ORF">QQF64_020965</name>
</gene>
<evidence type="ECO:0000313" key="2">
    <source>
        <dbReference type="Proteomes" id="UP001558613"/>
    </source>
</evidence>
<comment type="caution">
    <text evidence="1">The sequence shown here is derived from an EMBL/GenBank/DDBJ whole genome shotgun (WGS) entry which is preliminary data.</text>
</comment>
<name>A0ABR3LC43_9TELE</name>
<proteinExistence type="predicted"/>
<reference evidence="1 2" key="1">
    <citation type="submission" date="2023-09" db="EMBL/GenBank/DDBJ databases">
        <authorList>
            <person name="Wang M."/>
        </authorList>
    </citation>
    <scope>NUCLEOTIDE SEQUENCE [LARGE SCALE GENOMIC DNA]</scope>
    <source>
        <strain evidence="1">GT-2023</strain>
        <tissue evidence="1">Liver</tissue>
    </source>
</reference>
<dbReference type="EMBL" id="JAYMGO010000023">
    <property type="protein sequence ID" value="KAL1249960.1"/>
    <property type="molecule type" value="Genomic_DNA"/>
</dbReference>
<sequence>MGGVVTGAMFFVTAPTAVFNQVGPAGIGLGPPLSQHPTGEWQIRCQLQGYRGADERAWGFMGLMCSYG</sequence>
<evidence type="ECO:0000313" key="1">
    <source>
        <dbReference type="EMBL" id="KAL1249960.1"/>
    </source>
</evidence>
<organism evidence="1 2">
    <name type="scientific">Cirrhinus molitorella</name>
    <name type="common">mud carp</name>
    <dbReference type="NCBI Taxonomy" id="172907"/>
    <lineage>
        <taxon>Eukaryota</taxon>
        <taxon>Metazoa</taxon>
        <taxon>Chordata</taxon>
        <taxon>Craniata</taxon>
        <taxon>Vertebrata</taxon>
        <taxon>Euteleostomi</taxon>
        <taxon>Actinopterygii</taxon>
        <taxon>Neopterygii</taxon>
        <taxon>Teleostei</taxon>
        <taxon>Ostariophysi</taxon>
        <taxon>Cypriniformes</taxon>
        <taxon>Cyprinidae</taxon>
        <taxon>Labeoninae</taxon>
        <taxon>Labeonini</taxon>
        <taxon>Cirrhinus</taxon>
    </lineage>
</organism>
<keyword evidence="2" id="KW-1185">Reference proteome</keyword>